<dbReference type="Pfam" id="PF07727">
    <property type="entry name" value="RVT_2"/>
    <property type="match status" value="1"/>
</dbReference>
<evidence type="ECO:0000313" key="4">
    <source>
        <dbReference type="Proteomes" id="UP001054837"/>
    </source>
</evidence>
<sequence>MACEIQLMKDREARVQLPAPKNSKVIGCIWVYTLKKNDKGVICRYKARLVAQGHNQRIGETYEETFSPVENFSLIRMFFVIFVGILKWTHCQLDIKCAYVYANLKECIYMKEPQGFIDPIKTDYVCNLKKAINGLHQSG</sequence>
<evidence type="ECO:0000313" key="3">
    <source>
        <dbReference type="EMBL" id="GIY58234.1"/>
    </source>
</evidence>
<name>A0AAV4SYP2_9ARAC</name>
<dbReference type="EMBL" id="BPLQ01008490">
    <property type="protein sequence ID" value="GIY37682.1"/>
    <property type="molecule type" value="Genomic_DNA"/>
</dbReference>
<gene>
    <name evidence="2" type="primary">POLX_1926</name>
    <name evidence="2" type="ORF">CDAR_455721</name>
    <name evidence="3" type="ORF">CDAR_83711</name>
</gene>
<reference evidence="2 4" key="1">
    <citation type="submission" date="2021-06" db="EMBL/GenBank/DDBJ databases">
        <title>Caerostris darwini draft genome.</title>
        <authorList>
            <person name="Kono N."/>
            <person name="Arakawa K."/>
        </authorList>
    </citation>
    <scope>NUCLEOTIDE SEQUENCE [LARGE SCALE GENOMIC DNA]</scope>
</reference>
<dbReference type="AlphaFoldDB" id="A0AAV4SYP2"/>
<dbReference type="EMBL" id="BPLQ01011489">
    <property type="protein sequence ID" value="GIY58234.1"/>
    <property type="molecule type" value="Genomic_DNA"/>
</dbReference>
<evidence type="ECO:0000313" key="2">
    <source>
        <dbReference type="EMBL" id="GIY37682.1"/>
    </source>
</evidence>
<evidence type="ECO:0000259" key="1">
    <source>
        <dbReference type="Pfam" id="PF07727"/>
    </source>
</evidence>
<feature type="domain" description="Reverse transcriptase Ty1/copia-type" evidence="1">
    <location>
        <begin position="19"/>
        <end position="139"/>
    </location>
</feature>
<dbReference type="InterPro" id="IPR013103">
    <property type="entry name" value="RVT_2"/>
</dbReference>
<comment type="caution">
    <text evidence="2">The sequence shown here is derived from an EMBL/GenBank/DDBJ whole genome shotgun (WGS) entry which is preliminary data.</text>
</comment>
<accession>A0AAV4SYP2</accession>
<organism evidence="2 4">
    <name type="scientific">Caerostris darwini</name>
    <dbReference type="NCBI Taxonomy" id="1538125"/>
    <lineage>
        <taxon>Eukaryota</taxon>
        <taxon>Metazoa</taxon>
        <taxon>Ecdysozoa</taxon>
        <taxon>Arthropoda</taxon>
        <taxon>Chelicerata</taxon>
        <taxon>Arachnida</taxon>
        <taxon>Araneae</taxon>
        <taxon>Araneomorphae</taxon>
        <taxon>Entelegynae</taxon>
        <taxon>Araneoidea</taxon>
        <taxon>Araneidae</taxon>
        <taxon>Caerostris</taxon>
    </lineage>
</organism>
<proteinExistence type="predicted"/>
<protein>
    <submittedName>
        <fullName evidence="2">Retrovirus-related Pol polyprotein from transposon TNT 1-94</fullName>
    </submittedName>
</protein>
<dbReference type="Proteomes" id="UP001054837">
    <property type="component" value="Unassembled WGS sequence"/>
</dbReference>
<keyword evidence="4" id="KW-1185">Reference proteome</keyword>